<accession>A0A1I7URW7</accession>
<evidence type="ECO:0000313" key="2">
    <source>
        <dbReference type="WBParaSite" id="Csp11.Scaffold630.g18731.t1"/>
    </source>
</evidence>
<organism evidence="1 2">
    <name type="scientific">Caenorhabditis tropicalis</name>
    <dbReference type="NCBI Taxonomy" id="1561998"/>
    <lineage>
        <taxon>Eukaryota</taxon>
        <taxon>Metazoa</taxon>
        <taxon>Ecdysozoa</taxon>
        <taxon>Nematoda</taxon>
        <taxon>Chromadorea</taxon>
        <taxon>Rhabditida</taxon>
        <taxon>Rhabditina</taxon>
        <taxon>Rhabditomorpha</taxon>
        <taxon>Rhabditoidea</taxon>
        <taxon>Rhabditidae</taxon>
        <taxon>Peloderinae</taxon>
        <taxon>Caenorhabditis</taxon>
    </lineage>
</organism>
<proteinExistence type="predicted"/>
<dbReference type="WBParaSite" id="Csp11.Scaffold630.g18731.t1">
    <property type="protein sequence ID" value="Csp11.Scaffold630.g18731.t1"/>
    <property type="gene ID" value="Csp11.Scaffold630.g18731"/>
</dbReference>
<dbReference type="Proteomes" id="UP000095282">
    <property type="component" value="Unplaced"/>
</dbReference>
<sequence length="85" mass="9854">MLPNAKNLVDRLIVTRRLRMASEEIPGHPFFRHLNMEDVEAQRVHPPLLHIHGFGPDRSGNVDEKEVPAVVLEEGEIDEFEDFYH</sequence>
<evidence type="ECO:0000313" key="1">
    <source>
        <dbReference type="Proteomes" id="UP000095282"/>
    </source>
</evidence>
<dbReference type="AlphaFoldDB" id="A0A1I7URW7"/>
<protein>
    <submittedName>
        <fullName evidence="2">AGC-kinase C-terminal domain-containing protein</fullName>
    </submittedName>
</protein>
<reference evidence="2" key="1">
    <citation type="submission" date="2016-11" db="UniProtKB">
        <authorList>
            <consortium name="WormBaseParasite"/>
        </authorList>
    </citation>
    <scope>IDENTIFICATION</scope>
</reference>
<keyword evidence="1" id="KW-1185">Reference proteome</keyword>
<name>A0A1I7URW7_9PELO</name>